<keyword evidence="1" id="KW-0175">Coiled coil</keyword>
<evidence type="ECO:0000256" key="2">
    <source>
        <dbReference type="SAM" id="MobiDB-lite"/>
    </source>
</evidence>
<dbReference type="SUPFAM" id="SSF82607">
    <property type="entry name" value="YbaB-like"/>
    <property type="match status" value="1"/>
</dbReference>
<dbReference type="Proteomes" id="UP000577707">
    <property type="component" value="Unassembled WGS sequence"/>
</dbReference>
<reference evidence="3 4" key="1">
    <citation type="submission" date="2020-08" db="EMBL/GenBank/DDBJ databases">
        <title>Genomic Encyclopedia of Type Strains, Phase III (KMG-III): the genomes of soil and plant-associated and newly described type strains.</title>
        <authorList>
            <person name="Whitman W."/>
        </authorList>
    </citation>
    <scope>NUCLEOTIDE SEQUENCE [LARGE SCALE GENOMIC DNA]</scope>
    <source>
        <strain evidence="3 4">CECT 3302</strain>
    </source>
</reference>
<evidence type="ECO:0000313" key="3">
    <source>
        <dbReference type="EMBL" id="MBB3090506.1"/>
    </source>
</evidence>
<accession>A0A7W5F9W8</accession>
<sequence length="132" mass="14029">MFNNADDALASVDRLVAQAQQKAEQAQRYADNVANLKVTGRSRAGAEVTLSNTGALVNIELLSGLNNASLDQIRSAVLEANANAQGQLSQRVAELAADSFGQGSETAGEFTRQYAEMFPPPSDEKSTRGGWQ</sequence>
<proteinExistence type="predicted"/>
<organism evidence="3 4">
    <name type="scientific">Nocardioides albus</name>
    <dbReference type="NCBI Taxonomy" id="1841"/>
    <lineage>
        <taxon>Bacteria</taxon>
        <taxon>Bacillati</taxon>
        <taxon>Actinomycetota</taxon>
        <taxon>Actinomycetes</taxon>
        <taxon>Propionibacteriales</taxon>
        <taxon>Nocardioidaceae</taxon>
        <taxon>Nocardioides</taxon>
    </lineage>
</organism>
<feature type="compositionally biased region" description="Basic and acidic residues" evidence="2">
    <location>
        <begin position="122"/>
        <end position="132"/>
    </location>
</feature>
<keyword evidence="4" id="KW-1185">Reference proteome</keyword>
<name>A0A7W5F9W8_9ACTN</name>
<dbReference type="RefSeq" id="WP_183547407.1">
    <property type="nucleotide sequence ID" value="NZ_BMQT01000005.1"/>
</dbReference>
<dbReference type="Gene3D" id="3.30.1310.10">
    <property type="entry name" value="Nucleoid-associated protein YbaB-like domain"/>
    <property type="match status" value="1"/>
</dbReference>
<gene>
    <name evidence="3" type="ORF">FHS12_003464</name>
</gene>
<protein>
    <submittedName>
        <fullName evidence="3">Uncharacterized protein YaaQ</fullName>
    </submittedName>
</protein>
<feature type="region of interest" description="Disordered" evidence="2">
    <location>
        <begin position="103"/>
        <end position="132"/>
    </location>
</feature>
<dbReference type="AlphaFoldDB" id="A0A7W5F9W8"/>
<dbReference type="EMBL" id="JACHXG010000007">
    <property type="protein sequence ID" value="MBB3090506.1"/>
    <property type="molecule type" value="Genomic_DNA"/>
</dbReference>
<dbReference type="InterPro" id="IPR036894">
    <property type="entry name" value="YbaB-like_sf"/>
</dbReference>
<evidence type="ECO:0000313" key="4">
    <source>
        <dbReference type="Proteomes" id="UP000577707"/>
    </source>
</evidence>
<evidence type="ECO:0000256" key="1">
    <source>
        <dbReference type="SAM" id="Coils"/>
    </source>
</evidence>
<comment type="caution">
    <text evidence="3">The sequence shown here is derived from an EMBL/GenBank/DDBJ whole genome shotgun (WGS) entry which is preliminary data.</text>
</comment>
<feature type="coiled-coil region" evidence="1">
    <location>
        <begin position="9"/>
        <end position="36"/>
    </location>
</feature>